<feature type="region of interest" description="Disordered" evidence="1">
    <location>
        <begin position="1"/>
        <end position="73"/>
    </location>
</feature>
<reference evidence="2 3" key="1">
    <citation type="submission" date="2021-03" db="EMBL/GenBank/DDBJ databases">
        <title>Genomic Encyclopedia of Type Strains, Phase IV (KMG-IV): sequencing the most valuable type-strain genomes for metagenomic binning, comparative biology and taxonomic classification.</title>
        <authorList>
            <person name="Goeker M."/>
        </authorList>
    </citation>
    <scope>NUCLEOTIDE SEQUENCE [LARGE SCALE GENOMIC DNA]</scope>
    <source>
        <strain evidence="2 3">DSM 26806</strain>
    </source>
</reference>
<evidence type="ECO:0008006" key="4">
    <source>
        <dbReference type="Google" id="ProtNLM"/>
    </source>
</evidence>
<keyword evidence="3" id="KW-1185">Reference proteome</keyword>
<comment type="caution">
    <text evidence="2">The sequence shown here is derived from an EMBL/GenBank/DDBJ whole genome shotgun (WGS) entry which is preliminary data.</text>
</comment>
<proteinExistence type="predicted"/>
<dbReference type="Proteomes" id="UP001519288">
    <property type="component" value="Unassembled WGS sequence"/>
</dbReference>
<sequence>MTDRKPDGNGPSGMDHPEQYKTDEESLFDRFESEQTVDPIPVEELNEKVLDEKNKEETKHTSSTEKKYKVDFE</sequence>
<evidence type="ECO:0000313" key="2">
    <source>
        <dbReference type="EMBL" id="MBP2000518.1"/>
    </source>
</evidence>
<name>A0ABS4JFP0_9BACL</name>
<evidence type="ECO:0000256" key="1">
    <source>
        <dbReference type="SAM" id="MobiDB-lite"/>
    </source>
</evidence>
<protein>
    <recommendedName>
        <fullName evidence="4">YfhD family protein</fullName>
    </recommendedName>
</protein>
<evidence type="ECO:0000313" key="3">
    <source>
        <dbReference type="Proteomes" id="UP001519288"/>
    </source>
</evidence>
<accession>A0ABS4JFP0</accession>
<feature type="compositionally biased region" description="Basic and acidic residues" evidence="1">
    <location>
        <begin position="45"/>
        <end position="73"/>
    </location>
</feature>
<feature type="compositionally biased region" description="Basic and acidic residues" evidence="1">
    <location>
        <begin position="15"/>
        <end position="33"/>
    </location>
</feature>
<gene>
    <name evidence="2" type="ORF">J2Z69_001549</name>
</gene>
<dbReference type="RefSeq" id="WP_209860797.1">
    <property type="nucleotide sequence ID" value="NZ_JAGGLD010000002.1"/>
</dbReference>
<dbReference type="EMBL" id="JAGGLD010000002">
    <property type="protein sequence ID" value="MBP2000518.1"/>
    <property type="molecule type" value="Genomic_DNA"/>
</dbReference>
<organism evidence="2 3">
    <name type="scientific">Paenibacillus shirakamiensis</name>
    <dbReference type="NCBI Taxonomy" id="1265935"/>
    <lineage>
        <taxon>Bacteria</taxon>
        <taxon>Bacillati</taxon>
        <taxon>Bacillota</taxon>
        <taxon>Bacilli</taxon>
        <taxon>Bacillales</taxon>
        <taxon>Paenibacillaceae</taxon>
        <taxon>Paenibacillus</taxon>
    </lineage>
</organism>